<dbReference type="RefSeq" id="WP_219996047.1">
    <property type="nucleotide sequence ID" value="NZ_BAAAOR010000014.1"/>
</dbReference>
<dbReference type="Gene3D" id="2.30.38.10">
    <property type="entry name" value="Luciferase, Domain 3"/>
    <property type="match status" value="1"/>
</dbReference>
<dbReference type="PANTHER" id="PTHR43767">
    <property type="entry name" value="LONG-CHAIN-FATTY-ACID--COA LIGASE"/>
    <property type="match status" value="1"/>
</dbReference>
<protein>
    <submittedName>
        <fullName evidence="3">(2,3-dihydroxybenzoyl)adenylate synthase</fullName>
    </submittedName>
</protein>
<sequence>MTAAVTTVPDVVPYPDDVVERYLAAGVWGADRLEDLLHHAVARWPERTAVVDGERRWTYAELAAAIERTRGVLAAQGVVPGDAVVLQLPNGADFLAATYALFGLGARPVFALPAHRETELAHLVRGSRARFHLTTVPLAGVGSTALEPAGPEPADVVPAADGGAEDVAFLQLSGGTTGLPKLIPRTHRDYAYSFLRSAELCRVDESTVFLAVLPMSHNFTMSSPGFLAVLSLGGTVVTTTDPSPSAVFDLVARHRVTMVAAVPPLAQLWLDSPAREAADLTSLDVLLVGGARFAQATAERVRPELGCDLQQVYGMAEGLVCYTRREDPYDVVVGSQGRPMSDLDEVRVVDDEDRPLPPGTPGHLLVRGPYTIRGYFAAPGHNAASFTDDGFYRTGDVVRADEAGNLTVVGRGKEQINRGGEKVAPAEVEGLLLVLDAIHDVCVVGVPDDVLGERVEAYVVAHPGRAGELTTPALRRHLRGRVADYKIPERFHLVDHLPGTGVGKVSRRGVAARYFQPADGER</sequence>
<dbReference type="PANTHER" id="PTHR43767:SF1">
    <property type="entry name" value="NONRIBOSOMAL PEPTIDE SYNTHASE PES1 (EUROFUNG)-RELATED"/>
    <property type="match status" value="1"/>
</dbReference>
<feature type="domain" description="AMP-dependent synthetase/ligase" evidence="1">
    <location>
        <begin position="38"/>
        <end position="376"/>
    </location>
</feature>
<dbReference type="InterPro" id="IPR000873">
    <property type="entry name" value="AMP-dep_synth/lig_dom"/>
</dbReference>
<keyword evidence="4" id="KW-1185">Reference proteome</keyword>
<dbReference type="Pfam" id="PF13193">
    <property type="entry name" value="AMP-binding_C"/>
    <property type="match status" value="1"/>
</dbReference>
<evidence type="ECO:0000259" key="2">
    <source>
        <dbReference type="Pfam" id="PF13193"/>
    </source>
</evidence>
<gene>
    <name evidence="3" type="ORF">GCM10009788_18810</name>
</gene>
<evidence type="ECO:0000313" key="3">
    <source>
        <dbReference type="EMBL" id="GAA1514651.1"/>
    </source>
</evidence>
<proteinExistence type="predicted"/>
<organism evidence="3 4">
    <name type="scientific">Nocardioides humi</name>
    <dbReference type="NCBI Taxonomy" id="449461"/>
    <lineage>
        <taxon>Bacteria</taxon>
        <taxon>Bacillati</taxon>
        <taxon>Actinomycetota</taxon>
        <taxon>Actinomycetes</taxon>
        <taxon>Propionibacteriales</taxon>
        <taxon>Nocardioidaceae</taxon>
        <taxon>Nocardioides</taxon>
    </lineage>
</organism>
<evidence type="ECO:0000259" key="1">
    <source>
        <dbReference type="Pfam" id="PF00501"/>
    </source>
</evidence>
<evidence type="ECO:0000313" key="4">
    <source>
        <dbReference type="Proteomes" id="UP001500842"/>
    </source>
</evidence>
<dbReference type="Gene3D" id="3.40.50.980">
    <property type="match status" value="2"/>
</dbReference>
<dbReference type="InterPro" id="IPR045851">
    <property type="entry name" value="AMP-bd_C_sf"/>
</dbReference>
<dbReference type="SUPFAM" id="SSF56801">
    <property type="entry name" value="Acetyl-CoA synthetase-like"/>
    <property type="match status" value="1"/>
</dbReference>
<accession>A0ABN2AA52</accession>
<feature type="domain" description="AMP-binding enzyme C-terminal" evidence="2">
    <location>
        <begin position="427"/>
        <end position="504"/>
    </location>
</feature>
<dbReference type="Proteomes" id="UP001500842">
    <property type="component" value="Unassembled WGS sequence"/>
</dbReference>
<reference evidence="3 4" key="1">
    <citation type="journal article" date="2019" name="Int. J. Syst. Evol. Microbiol.">
        <title>The Global Catalogue of Microorganisms (GCM) 10K type strain sequencing project: providing services to taxonomists for standard genome sequencing and annotation.</title>
        <authorList>
            <consortium name="The Broad Institute Genomics Platform"/>
            <consortium name="The Broad Institute Genome Sequencing Center for Infectious Disease"/>
            <person name="Wu L."/>
            <person name="Ma J."/>
        </authorList>
    </citation>
    <scope>NUCLEOTIDE SEQUENCE [LARGE SCALE GENOMIC DNA]</scope>
    <source>
        <strain evidence="3 4">JCM 14942</strain>
    </source>
</reference>
<dbReference type="Gene3D" id="3.30.300.30">
    <property type="match status" value="1"/>
</dbReference>
<dbReference type="EMBL" id="BAAAOR010000014">
    <property type="protein sequence ID" value="GAA1514651.1"/>
    <property type="molecule type" value="Genomic_DNA"/>
</dbReference>
<dbReference type="PROSITE" id="PS00455">
    <property type="entry name" value="AMP_BINDING"/>
    <property type="match status" value="1"/>
</dbReference>
<dbReference type="InterPro" id="IPR020845">
    <property type="entry name" value="AMP-binding_CS"/>
</dbReference>
<name>A0ABN2AA52_9ACTN</name>
<comment type="caution">
    <text evidence="3">The sequence shown here is derived from an EMBL/GenBank/DDBJ whole genome shotgun (WGS) entry which is preliminary data.</text>
</comment>
<dbReference type="InterPro" id="IPR025110">
    <property type="entry name" value="AMP-bd_C"/>
</dbReference>
<dbReference type="Pfam" id="PF00501">
    <property type="entry name" value="AMP-binding"/>
    <property type="match status" value="1"/>
</dbReference>
<dbReference type="InterPro" id="IPR050237">
    <property type="entry name" value="ATP-dep_AMP-bd_enzyme"/>
</dbReference>